<name>A0A3Q3ACQ9_KRYMA</name>
<accession>A0A3Q3ACQ9</accession>
<evidence type="ECO:0000256" key="3">
    <source>
        <dbReference type="ARBA" id="ARBA00022737"/>
    </source>
</evidence>
<dbReference type="FunFam" id="2.30.29.170:FF:000002">
    <property type="entry name" value="EF-hand domain (C-terminal) containing 1"/>
    <property type="match status" value="1"/>
</dbReference>
<evidence type="ECO:0000256" key="5">
    <source>
        <dbReference type="ARBA" id="ARBA00023273"/>
    </source>
</evidence>
<evidence type="ECO:0000259" key="6">
    <source>
        <dbReference type="PROSITE" id="PS51336"/>
    </source>
</evidence>
<keyword evidence="4" id="KW-0206">Cytoskeleton</keyword>
<dbReference type="InterPro" id="IPR006602">
    <property type="entry name" value="DM10_dom"/>
</dbReference>
<dbReference type="Ensembl" id="ENSKMAT00000014221.1">
    <property type="protein sequence ID" value="ENSKMAP00000014011.1"/>
    <property type="gene ID" value="ENSKMAG00000010335.1"/>
</dbReference>
<evidence type="ECO:0000256" key="1">
    <source>
        <dbReference type="ARBA" id="ARBA00004430"/>
    </source>
</evidence>
<dbReference type="Pfam" id="PF06565">
    <property type="entry name" value="DM10_dom"/>
    <property type="match status" value="3"/>
</dbReference>
<sequence>HFDISNGVPMLAGSEKPGIGGEPLVGQKNKPKYSVYPKGEGSVKIVNLVTKQYHLSHFISTLSLQVLCFDAYFGETVPAAQNETYRIRKCKIYFYLEDDTIQVEELKCKNSGIPQGRLIHRQRIPLPPPKDDEFYNIFHFNINQEIVFYSRTFTVTNCDFFTTNFLTKLGVCLNDPVAVPDDPYSKLREQPLRPYERRDTMRRFLDNDGKILRFYCFWDDTNSTFGDPREFALHYYLADDTIEIFERIPPNSGRDSVPKFLRRSKLPKIKTPNQKKFEQCEKSSSEEFYKDSDLLVGGELNVWGRRMIITDCDEFTKLYYHTTYGIEDFTPVQYKDPPPPMQPKLVPPYNGFGSEEDSLSSCQGLVLKPPQKDFHKFMEKDSNVLNFRAKMLTNDPVDRERVFIISFYLSDDSMSVFEQPQKNSGVLGGKFLKRCRVKKPGQELFKSKSSEYFTSQDLYVGATVCVSGINLQLLDADEYTLNYMEQHAEEICFVSIQNKFNQQKALLNSSCNQK</sequence>
<dbReference type="AlphaFoldDB" id="A0A3Q3ACQ9"/>
<evidence type="ECO:0000256" key="4">
    <source>
        <dbReference type="ARBA" id="ARBA00023212"/>
    </source>
</evidence>
<dbReference type="GO" id="GO:0010975">
    <property type="term" value="P:regulation of neuron projection development"/>
    <property type="evidence" value="ECO:0007669"/>
    <property type="project" value="TreeGrafter"/>
</dbReference>
<dbReference type="GO" id="GO:0005874">
    <property type="term" value="C:microtubule"/>
    <property type="evidence" value="ECO:0007669"/>
    <property type="project" value="TreeGrafter"/>
</dbReference>
<feature type="domain" description="DM10" evidence="6">
    <location>
        <begin position="208"/>
        <end position="324"/>
    </location>
</feature>
<dbReference type="PANTHER" id="PTHR12086">
    <property type="entry name" value="EF-HAND DOMAIN C-TERMINAL CONTAINING PROTEIN"/>
    <property type="match status" value="1"/>
</dbReference>
<evidence type="ECO:0000313" key="7">
    <source>
        <dbReference type="Ensembl" id="ENSKMAP00000014011.1"/>
    </source>
</evidence>
<dbReference type="Proteomes" id="UP000264800">
    <property type="component" value="Unplaced"/>
</dbReference>
<dbReference type="PROSITE" id="PS51336">
    <property type="entry name" value="DM10"/>
    <property type="match status" value="3"/>
</dbReference>
<dbReference type="InterPro" id="IPR040193">
    <property type="entry name" value="EFHC1/EFHC2/EFHB"/>
</dbReference>
<keyword evidence="8" id="KW-1185">Reference proteome</keyword>
<comment type="subcellular location">
    <subcellularLocation>
        <location evidence="1">Cytoplasm</location>
        <location evidence="1">Cytoskeleton</location>
        <location evidence="1">Cilium axoneme</location>
    </subcellularLocation>
</comment>
<organism evidence="7 8">
    <name type="scientific">Kryptolebias marmoratus</name>
    <name type="common">Mangrove killifish</name>
    <name type="synonym">Rivulus marmoratus</name>
    <dbReference type="NCBI Taxonomy" id="37003"/>
    <lineage>
        <taxon>Eukaryota</taxon>
        <taxon>Metazoa</taxon>
        <taxon>Chordata</taxon>
        <taxon>Craniata</taxon>
        <taxon>Vertebrata</taxon>
        <taxon>Euteleostomi</taxon>
        <taxon>Actinopterygii</taxon>
        <taxon>Neopterygii</taxon>
        <taxon>Teleostei</taxon>
        <taxon>Neoteleostei</taxon>
        <taxon>Acanthomorphata</taxon>
        <taxon>Ovalentaria</taxon>
        <taxon>Atherinomorphae</taxon>
        <taxon>Cyprinodontiformes</taxon>
        <taxon>Rivulidae</taxon>
        <taxon>Kryptolebias</taxon>
    </lineage>
</organism>
<dbReference type="Gene3D" id="2.30.29.170">
    <property type="match status" value="3"/>
</dbReference>
<dbReference type="GO" id="GO:0005930">
    <property type="term" value="C:axoneme"/>
    <property type="evidence" value="ECO:0007669"/>
    <property type="project" value="UniProtKB-SubCell"/>
</dbReference>
<protein>
    <submittedName>
        <fullName evidence="7">EF-hand domain (C-terminal) containing 2</fullName>
    </submittedName>
</protein>
<feature type="domain" description="DM10" evidence="6">
    <location>
        <begin position="63"/>
        <end position="170"/>
    </location>
</feature>
<dbReference type="FunFam" id="2.30.29.170:FF:000001">
    <property type="entry name" value="EF-hand domain containing 1"/>
    <property type="match status" value="1"/>
</dbReference>
<keyword evidence="5" id="KW-0966">Cell projection</keyword>
<evidence type="ECO:0000256" key="2">
    <source>
        <dbReference type="ARBA" id="ARBA00022490"/>
    </source>
</evidence>
<keyword evidence="2" id="KW-0963">Cytoplasm</keyword>
<dbReference type="GeneTree" id="ENSGT00530000063528"/>
<proteinExistence type="predicted"/>
<reference evidence="7" key="1">
    <citation type="submission" date="2025-08" db="UniProtKB">
        <authorList>
            <consortium name="Ensembl"/>
        </authorList>
    </citation>
    <scope>IDENTIFICATION</scope>
</reference>
<dbReference type="FunFam" id="2.30.29.170:FF:000004">
    <property type="entry name" value="EF-hand domain containing 2"/>
    <property type="match status" value="1"/>
</dbReference>
<dbReference type="PANTHER" id="PTHR12086:SF11">
    <property type="entry name" value="EF-HAND DOMAIN-CONTAINING FAMILY MEMBER C2"/>
    <property type="match status" value="1"/>
</dbReference>
<feature type="domain" description="DM10" evidence="6">
    <location>
        <begin position="381"/>
        <end position="488"/>
    </location>
</feature>
<evidence type="ECO:0000313" key="8">
    <source>
        <dbReference type="Proteomes" id="UP000264800"/>
    </source>
</evidence>
<dbReference type="SMART" id="SM00676">
    <property type="entry name" value="DM10"/>
    <property type="match status" value="3"/>
</dbReference>
<keyword evidence="3" id="KW-0677">Repeat</keyword>
<reference evidence="7" key="2">
    <citation type="submission" date="2025-09" db="UniProtKB">
        <authorList>
            <consortium name="Ensembl"/>
        </authorList>
    </citation>
    <scope>IDENTIFICATION</scope>
</reference>